<feature type="compositionally biased region" description="Polar residues" evidence="1">
    <location>
        <begin position="56"/>
        <end position="69"/>
    </location>
</feature>
<name>A0A1L9TE36_9EURO</name>
<feature type="region of interest" description="Disordered" evidence="1">
    <location>
        <begin position="44"/>
        <end position="73"/>
    </location>
</feature>
<sequence>MQPKSHSRKPRSRAKGGPAFVFVNTIECPVGGPQNEDARVLVRRQAARSGRKHQRTQTVGHDQNDTQGGSRALVPREIAVKHVVPTEDDDSVDQSIAPQPSLSGYEALRVKFNFDITYLASFTDVDLGKMAALPLQKEPTLLSSLLQQRSSSFLSFLPSRYGFSPCLDDAMNCLAAQAGNLFANTTRTSTISALYGKALRSLQHAITDENLCKEADVYCATRLLTLYELISPPESNHWVLHNRGGIRLLELRGPENHKTTFDRMLLKSVAPSILLDEMYLMPDCSMFEIPAWQSIFEYASACEADHDASLWWEFFRLVCFVTGVVTEMRHIFTTSLTQFDYLERSSKVLNRARWVRKMFHEGHVRYQTREPYPLSLFDLPITAESPDRIRLRGFYFHPKMQICRAIAAVSPDETERAAAEAEAQTAAAQALLIQHATVQLDPAMSWYFRQKNPFAHSIIRTRVEWASHSKLPWEELRDDLAQRWLKWHYSWRVTHLSESLEAESD</sequence>
<protein>
    <submittedName>
        <fullName evidence="2">Uncharacterized protein</fullName>
    </submittedName>
</protein>
<dbReference type="EMBL" id="KV878588">
    <property type="protein sequence ID" value="OJJ57689.1"/>
    <property type="molecule type" value="Genomic_DNA"/>
</dbReference>
<dbReference type="OrthoDB" id="5126878at2759"/>
<feature type="compositionally biased region" description="Basic residues" evidence="1">
    <location>
        <begin position="44"/>
        <end position="55"/>
    </location>
</feature>
<dbReference type="VEuPathDB" id="FungiDB:ASPSYDRAFT_205288"/>
<keyword evidence="3" id="KW-1185">Reference proteome</keyword>
<proteinExistence type="predicted"/>
<organism evidence="2 3">
    <name type="scientific">Aspergillus sydowii CBS 593.65</name>
    <dbReference type="NCBI Taxonomy" id="1036612"/>
    <lineage>
        <taxon>Eukaryota</taxon>
        <taxon>Fungi</taxon>
        <taxon>Dikarya</taxon>
        <taxon>Ascomycota</taxon>
        <taxon>Pezizomycotina</taxon>
        <taxon>Eurotiomycetes</taxon>
        <taxon>Eurotiomycetidae</taxon>
        <taxon>Eurotiales</taxon>
        <taxon>Aspergillaceae</taxon>
        <taxon>Aspergillus</taxon>
        <taxon>Aspergillus subgen. Nidulantes</taxon>
    </lineage>
</organism>
<reference evidence="3" key="1">
    <citation type="journal article" date="2017" name="Genome Biol.">
        <title>Comparative genomics reveals high biological diversity and specific adaptations in the industrially and medically important fungal genus Aspergillus.</title>
        <authorList>
            <person name="de Vries R.P."/>
            <person name="Riley R."/>
            <person name="Wiebenga A."/>
            <person name="Aguilar-Osorio G."/>
            <person name="Amillis S."/>
            <person name="Uchima C.A."/>
            <person name="Anderluh G."/>
            <person name="Asadollahi M."/>
            <person name="Askin M."/>
            <person name="Barry K."/>
            <person name="Battaglia E."/>
            <person name="Bayram O."/>
            <person name="Benocci T."/>
            <person name="Braus-Stromeyer S.A."/>
            <person name="Caldana C."/>
            <person name="Canovas D."/>
            <person name="Cerqueira G.C."/>
            <person name="Chen F."/>
            <person name="Chen W."/>
            <person name="Choi C."/>
            <person name="Clum A."/>
            <person name="Dos Santos R.A."/>
            <person name="Damasio A.R."/>
            <person name="Diallinas G."/>
            <person name="Emri T."/>
            <person name="Fekete E."/>
            <person name="Flipphi M."/>
            <person name="Freyberg S."/>
            <person name="Gallo A."/>
            <person name="Gournas C."/>
            <person name="Habgood R."/>
            <person name="Hainaut M."/>
            <person name="Harispe M.L."/>
            <person name="Henrissat B."/>
            <person name="Hilden K.S."/>
            <person name="Hope R."/>
            <person name="Hossain A."/>
            <person name="Karabika E."/>
            <person name="Karaffa L."/>
            <person name="Karanyi Z."/>
            <person name="Krasevec N."/>
            <person name="Kuo A."/>
            <person name="Kusch H."/>
            <person name="LaButti K."/>
            <person name="Lagendijk E.L."/>
            <person name="Lapidus A."/>
            <person name="Levasseur A."/>
            <person name="Lindquist E."/>
            <person name="Lipzen A."/>
            <person name="Logrieco A.F."/>
            <person name="MacCabe A."/>
            <person name="Maekelae M.R."/>
            <person name="Malavazi I."/>
            <person name="Melin P."/>
            <person name="Meyer V."/>
            <person name="Mielnichuk N."/>
            <person name="Miskei M."/>
            <person name="Molnar A.P."/>
            <person name="Mule G."/>
            <person name="Ngan C.Y."/>
            <person name="Orejas M."/>
            <person name="Orosz E."/>
            <person name="Ouedraogo J.P."/>
            <person name="Overkamp K.M."/>
            <person name="Park H.-S."/>
            <person name="Perrone G."/>
            <person name="Piumi F."/>
            <person name="Punt P.J."/>
            <person name="Ram A.F."/>
            <person name="Ramon A."/>
            <person name="Rauscher S."/>
            <person name="Record E."/>
            <person name="Riano-Pachon D.M."/>
            <person name="Robert V."/>
            <person name="Roehrig J."/>
            <person name="Ruller R."/>
            <person name="Salamov A."/>
            <person name="Salih N.S."/>
            <person name="Samson R.A."/>
            <person name="Sandor E."/>
            <person name="Sanguinetti M."/>
            <person name="Schuetze T."/>
            <person name="Sepcic K."/>
            <person name="Shelest E."/>
            <person name="Sherlock G."/>
            <person name="Sophianopoulou V."/>
            <person name="Squina F.M."/>
            <person name="Sun H."/>
            <person name="Susca A."/>
            <person name="Todd R.B."/>
            <person name="Tsang A."/>
            <person name="Unkles S.E."/>
            <person name="van de Wiele N."/>
            <person name="van Rossen-Uffink D."/>
            <person name="Oliveira J.V."/>
            <person name="Vesth T.C."/>
            <person name="Visser J."/>
            <person name="Yu J.-H."/>
            <person name="Zhou M."/>
            <person name="Andersen M.R."/>
            <person name="Archer D.B."/>
            <person name="Baker S.E."/>
            <person name="Benoit I."/>
            <person name="Brakhage A.A."/>
            <person name="Braus G.H."/>
            <person name="Fischer R."/>
            <person name="Frisvad J.C."/>
            <person name="Goldman G.H."/>
            <person name="Houbraken J."/>
            <person name="Oakley B."/>
            <person name="Pocsi I."/>
            <person name="Scazzocchio C."/>
            <person name="Seiboth B."/>
            <person name="vanKuyk P.A."/>
            <person name="Wortman J."/>
            <person name="Dyer P.S."/>
            <person name="Grigoriev I.V."/>
        </authorList>
    </citation>
    <scope>NUCLEOTIDE SEQUENCE [LARGE SCALE GENOMIC DNA]</scope>
    <source>
        <strain evidence="3">CBS 593.65</strain>
    </source>
</reference>
<dbReference type="AlphaFoldDB" id="A0A1L9TE36"/>
<gene>
    <name evidence="2" type="ORF">ASPSYDRAFT_205288</name>
</gene>
<evidence type="ECO:0000256" key="1">
    <source>
        <dbReference type="SAM" id="MobiDB-lite"/>
    </source>
</evidence>
<accession>A0A1L9TE36</accession>
<dbReference type="RefSeq" id="XP_040701495.1">
    <property type="nucleotide sequence ID" value="XM_040843880.1"/>
</dbReference>
<dbReference type="PANTHER" id="PTHR38111">
    <property type="entry name" value="ZN(2)-C6 FUNGAL-TYPE DOMAIN-CONTAINING PROTEIN-RELATED"/>
    <property type="match status" value="1"/>
</dbReference>
<evidence type="ECO:0000313" key="2">
    <source>
        <dbReference type="EMBL" id="OJJ57689.1"/>
    </source>
</evidence>
<dbReference type="STRING" id="1036612.A0A1L9TE36"/>
<dbReference type="GeneID" id="63759953"/>
<dbReference type="Proteomes" id="UP000184356">
    <property type="component" value="Unassembled WGS sequence"/>
</dbReference>
<evidence type="ECO:0000313" key="3">
    <source>
        <dbReference type="Proteomes" id="UP000184356"/>
    </source>
</evidence>
<dbReference type="InterPro" id="IPR053178">
    <property type="entry name" value="Osmoadaptation_assoc"/>
</dbReference>
<dbReference type="PANTHER" id="PTHR38111:SF6">
    <property type="entry name" value="FINGER DOMAIN PROTEIN, PUTATIVE (AFU_ORTHOLOGUE AFUA_8G01940)-RELATED"/>
    <property type="match status" value="1"/>
</dbReference>